<dbReference type="PANTHER" id="PTHR19865:SF0">
    <property type="entry name" value="U3 SMALL NUCLEOLAR RNA-INTERACTING PROTEIN 2"/>
    <property type="match status" value="1"/>
</dbReference>
<evidence type="ECO:0000256" key="3">
    <source>
        <dbReference type="ARBA" id="ARBA00022737"/>
    </source>
</evidence>
<gene>
    <name evidence="7" type="primary">RRP9</name>
    <name evidence="7" type="ORF">LTR77_002152</name>
</gene>
<reference evidence="7 8" key="1">
    <citation type="submission" date="2023-08" db="EMBL/GenBank/DDBJ databases">
        <title>Black Yeasts Isolated from many extreme environments.</title>
        <authorList>
            <person name="Coleine C."/>
            <person name="Stajich J.E."/>
            <person name="Selbmann L."/>
        </authorList>
    </citation>
    <scope>NUCLEOTIDE SEQUENCE [LARGE SCALE GENOMIC DNA]</scope>
    <source>
        <strain evidence="7 8">CCFEE 5935</strain>
    </source>
</reference>
<evidence type="ECO:0000256" key="1">
    <source>
        <dbReference type="ARBA" id="ARBA00004123"/>
    </source>
</evidence>
<evidence type="ECO:0000313" key="7">
    <source>
        <dbReference type="EMBL" id="KAK5173471.1"/>
    </source>
</evidence>
<dbReference type="PROSITE" id="PS00678">
    <property type="entry name" value="WD_REPEATS_1"/>
    <property type="match status" value="1"/>
</dbReference>
<dbReference type="InterPro" id="IPR036322">
    <property type="entry name" value="WD40_repeat_dom_sf"/>
</dbReference>
<feature type="repeat" description="WD" evidence="5">
    <location>
        <begin position="207"/>
        <end position="248"/>
    </location>
</feature>
<dbReference type="InterPro" id="IPR039241">
    <property type="entry name" value="Rrp9-like"/>
</dbReference>
<dbReference type="Pfam" id="PF00400">
    <property type="entry name" value="WD40"/>
    <property type="match status" value="4"/>
</dbReference>
<dbReference type="GO" id="GO:0034511">
    <property type="term" value="F:U3 snoRNA binding"/>
    <property type="evidence" value="ECO:0007669"/>
    <property type="project" value="InterPro"/>
</dbReference>
<dbReference type="EMBL" id="JAVRRT010000003">
    <property type="protein sequence ID" value="KAK5173471.1"/>
    <property type="molecule type" value="Genomic_DNA"/>
</dbReference>
<dbReference type="GO" id="GO:0032040">
    <property type="term" value="C:small-subunit processome"/>
    <property type="evidence" value="ECO:0007669"/>
    <property type="project" value="TreeGrafter"/>
</dbReference>
<name>A0AAV9PMC3_9PEZI</name>
<feature type="compositionally biased region" description="Acidic residues" evidence="6">
    <location>
        <begin position="591"/>
        <end position="601"/>
    </location>
</feature>
<dbReference type="InterPro" id="IPR001680">
    <property type="entry name" value="WD40_rpt"/>
</dbReference>
<organism evidence="7 8">
    <name type="scientific">Saxophila tyrrhenica</name>
    <dbReference type="NCBI Taxonomy" id="1690608"/>
    <lineage>
        <taxon>Eukaryota</taxon>
        <taxon>Fungi</taxon>
        <taxon>Dikarya</taxon>
        <taxon>Ascomycota</taxon>
        <taxon>Pezizomycotina</taxon>
        <taxon>Dothideomycetes</taxon>
        <taxon>Dothideomycetidae</taxon>
        <taxon>Mycosphaerellales</taxon>
        <taxon>Extremaceae</taxon>
        <taxon>Saxophila</taxon>
    </lineage>
</organism>
<dbReference type="PROSITE" id="PS50294">
    <property type="entry name" value="WD_REPEATS_REGION"/>
    <property type="match status" value="3"/>
</dbReference>
<protein>
    <submittedName>
        <fullName evidence="7">Pre-rRNA processing protein</fullName>
    </submittedName>
</protein>
<feature type="region of interest" description="Disordered" evidence="6">
    <location>
        <begin position="1"/>
        <end position="72"/>
    </location>
</feature>
<dbReference type="Proteomes" id="UP001337655">
    <property type="component" value="Unassembled WGS sequence"/>
</dbReference>
<dbReference type="PROSITE" id="PS50082">
    <property type="entry name" value="WD_REPEATS_2"/>
    <property type="match status" value="5"/>
</dbReference>
<comment type="subcellular location">
    <subcellularLocation>
        <location evidence="1">Nucleus</location>
    </subcellularLocation>
</comment>
<evidence type="ECO:0000256" key="4">
    <source>
        <dbReference type="ARBA" id="ARBA00023242"/>
    </source>
</evidence>
<keyword evidence="2 5" id="KW-0853">WD repeat</keyword>
<evidence type="ECO:0000313" key="8">
    <source>
        <dbReference type="Proteomes" id="UP001337655"/>
    </source>
</evidence>
<dbReference type="SUPFAM" id="SSF50978">
    <property type="entry name" value="WD40 repeat-like"/>
    <property type="match status" value="1"/>
</dbReference>
<sequence length="601" mass="66251">MSSFFTLPASQRKRKRTEAPSSKPSGPGRRTTKTDEESISGSDVSDEDAPAREVGAEESEDEEEEFGDEDPAAKRIRLAEQYLANTQQEVLEDGGFDAAEVDQENLRRRMGERLKQDTAESKGKLYKWVAEGLDWRGATTRVLRSKDVGKSLNGVAIHGQNIFGVSKDMHIVKWDPPEAAEGVKNRRPRKTWKVMRRTHGARKGKQTQHHHSDILCVAASEDGKFLATGGADRKLIIWDATSLKPLKVFNQHRDAVTELAFRKGSNQLFSASKDRTVKIWSLDELAYVETLFGHQDEVVSVSALSQEKCVTAGARDRTARLWKVVEESQLVFRGGGAPGTHKALQSLRKAYEEDSGIEIQDDEAYHEGSIDRVAMVDDDTFITASDNGAMSLWNINKKKAVYTLPLAHGLDPPVALNQASAEQEPDETLDEKGRGGKQPRWVTALAVVPFSDVVISGSWDGYVRAWKISQDKRRIVPLGAIGVAEAVDTLLKREGLSSDSISKDALDAMHKGVSDEKRINGIVNDLAVVETGDRGKESLLIAAAVGKEHRLGGWKNYEDGKNCVVVFQVHRKTLAAETDEELTGVGSLEESHEDAEFEGLD</sequence>
<keyword evidence="4" id="KW-0539">Nucleus</keyword>
<feature type="repeat" description="WD" evidence="5">
    <location>
        <begin position="249"/>
        <end position="290"/>
    </location>
</feature>
<dbReference type="InterPro" id="IPR019775">
    <property type="entry name" value="WD40_repeat_CS"/>
</dbReference>
<dbReference type="RefSeq" id="XP_064662166.1">
    <property type="nucleotide sequence ID" value="XM_064799411.1"/>
</dbReference>
<dbReference type="InterPro" id="IPR020472">
    <property type="entry name" value="WD40_PAC1"/>
</dbReference>
<dbReference type="Gene3D" id="2.130.10.10">
    <property type="entry name" value="YVTN repeat-like/Quinoprotein amine dehydrogenase"/>
    <property type="match status" value="1"/>
</dbReference>
<comment type="caution">
    <text evidence="7">The sequence shown here is derived from an EMBL/GenBank/DDBJ whole genome shotgun (WGS) entry which is preliminary data.</text>
</comment>
<keyword evidence="3" id="KW-0677">Repeat</keyword>
<dbReference type="InterPro" id="IPR015943">
    <property type="entry name" value="WD40/YVTN_repeat-like_dom_sf"/>
</dbReference>
<feature type="repeat" description="WD" evidence="5">
    <location>
        <begin position="363"/>
        <end position="403"/>
    </location>
</feature>
<dbReference type="PRINTS" id="PR00320">
    <property type="entry name" value="GPROTEINBRPT"/>
</dbReference>
<evidence type="ECO:0000256" key="2">
    <source>
        <dbReference type="ARBA" id="ARBA00022574"/>
    </source>
</evidence>
<dbReference type="PANTHER" id="PTHR19865">
    <property type="entry name" value="U3 SMALL NUCLEOLAR RNA INTERACTING PROTEIN 2"/>
    <property type="match status" value="1"/>
</dbReference>
<proteinExistence type="predicted"/>
<evidence type="ECO:0000256" key="5">
    <source>
        <dbReference type="PROSITE-ProRule" id="PRU00221"/>
    </source>
</evidence>
<evidence type="ECO:0000256" key="6">
    <source>
        <dbReference type="SAM" id="MobiDB-lite"/>
    </source>
</evidence>
<dbReference type="AlphaFoldDB" id="A0AAV9PMC3"/>
<feature type="region of interest" description="Disordered" evidence="6">
    <location>
        <begin position="581"/>
        <end position="601"/>
    </location>
</feature>
<accession>A0AAV9PMC3</accession>
<feature type="repeat" description="WD" evidence="5">
    <location>
        <begin position="291"/>
        <end position="332"/>
    </location>
</feature>
<dbReference type="GeneID" id="89923499"/>
<dbReference type="SMART" id="SM00320">
    <property type="entry name" value="WD40"/>
    <property type="match status" value="6"/>
</dbReference>
<feature type="repeat" description="WD" evidence="5">
    <location>
        <begin position="442"/>
        <end position="476"/>
    </location>
</feature>
<keyword evidence="8" id="KW-1185">Reference proteome</keyword>
<feature type="compositionally biased region" description="Acidic residues" evidence="6">
    <location>
        <begin position="56"/>
        <end position="70"/>
    </location>
</feature>
<feature type="region of interest" description="Disordered" evidence="6">
    <location>
        <begin position="418"/>
        <end position="437"/>
    </location>
</feature>